<protein>
    <recommendedName>
        <fullName evidence="1">Sugar fermentation stimulation protein homolog</fullName>
    </recommendedName>
</protein>
<name>A0A376DK68_9GAMM</name>
<organism evidence="5 6">
    <name type="scientific">Edwardsiella hoshinae</name>
    <dbReference type="NCBI Taxonomy" id="93378"/>
    <lineage>
        <taxon>Bacteria</taxon>
        <taxon>Pseudomonadati</taxon>
        <taxon>Pseudomonadota</taxon>
        <taxon>Gammaproteobacteria</taxon>
        <taxon>Enterobacterales</taxon>
        <taxon>Hafniaceae</taxon>
        <taxon>Edwardsiella</taxon>
    </lineage>
</organism>
<sequence>MEFTSPLQSATLIKRYKRFLADVRRPDGQIFTLHCANTGAMTGCATPGDTVWYSISDNPRRKYPATWELTESQTGAWICVNTQRANALLHEALTERRIAELSGYTKLRREVCYGTENSRIDLLLQAEDRPDCYIEVKSVTLLQQGCGYFPDAVSSRGQKHLRELQQQVQSGARAVLFFAVLHSGIERVRAARHIDPHYAQLLAQAGDLGVEVICYAARITPNGITLTQPLPFESSGCSGAENHGEKGESRLNTPPFTPLSSRRQE</sequence>
<dbReference type="InterPro" id="IPR041465">
    <property type="entry name" value="SfsA_N"/>
</dbReference>
<dbReference type="InterPro" id="IPR040452">
    <property type="entry name" value="SfsA_C"/>
</dbReference>
<evidence type="ECO:0000256" key="1">
    <source>
        <dbReference type="HAMAP-Rule" id="MF_00095"/>
    </source>
</evidence>
<dbReference type="AlphaFoldDB" id="A0A376DK68"/>
<feature type="domain" description="Sugar fermentation stimulation protein C-terminal" evidence="3">
    <location>
        <begin position="83"/>
        <end position="222"/>
    </location>
</feature>
<dbReference type="Proteomes" id="UP000255248">
    <property type="component" value="Unassembled WGS sequence"/>
</dbReference>
<evidence type="ECO:0000259" key="3">
    <source>
        <dbReference type="Pfam" id="PF03749"/>
    </source>
</evidence>
<dbReference type="Pfam" id="PF17746">
    <property type="entry name" value="SfsA_N"/>
    <property type="match status" value="1"/>
</dbReference>
<dbReference type="HAMAP" id="MF_00095">
    <property type="entry name" value="SfsA"/>
    <property type="match status" value="1"/>
</dbReference>
<dbReference type="GO" id="GO:0003677">
    <property type="term" value="F:DNA binding"/>
    <property type="evidence" value="ECO:0007669"/>
    <property type="project" value="InterPro"/>
</dbReference>
<dbReference type="Gene3D" id="2.40.50.580">
    <property type="match status" value="1"/>
</dbReference>
<accession>A0A376DK68</accession>
<proteinExistence type="inferred from homology"/>
<evidence type="ECO:0000313" key="6">
    <source>
        <dbReference type="Proteomes" id="UP000255248"/>
    </source>
</evidence>
<dbReference type="CDD" id="cd22359">
    <property type="entry name" value="SfsA-like_bacterial"/>
    <property type="match status" value="1"/>
</dbReference>
<evidence type="ECO:0000313" key="5">
    <source>
        <dbReference type="EMBL" id="STC90748.1"/>
    </source>
</evidence>
<dbReference type="FunFam" id="2.40.50.580:FF:000001">
    <property type="entry name" value="Sugar fermentation stimulation protein A"/>
    <property type="match status" value="1"/>
</dbReference>
<evidence type="ECO:0000256" key="2">
    <source>
        <dbReference type="SAM" id="MobiDB-lite"/>
    </source>
</evidence>
<evidence type="ECO:0000259" key="4">
    <source>
        <dbReference type="Pfam" id="PF17746"/>
    </source>
</evidence>
<dbReference type="PANTHER" id="PTHR30545:SF2">
    <property type="entry name" value="SUGAR FERMENTATION STIMULATION PROTEIN A"/>
    <property type="match status" value="1"/>
</dbReference>
<dbReference type="EMBL" id="UFXZ01000001">
    <property type="protein sequence ID" value="STC90748.1"/>
    <property type="molecule type" value="Genomic_DNA"/>
</dbReference>
<dbReference type="FunFam" id="3.40.1350.60:FF:000001">
    <property type="entry name" value="Sugar fermentation stimulation protein A"/>
    <property type="match status" value="1"/>
</dbReference>
<dbReference type="Pfam" id="PF03749">
    <property type="entry name" value="SfsA"/>
    <property type="match status" value="1"/>
</dbReference>
<feature type="domain" description="SfsA N-terminal OB" evidence="4">
    <location>
        <begin position="13"/>
        <end position="80"/>
    </location>
</feature>
<reference evidence="5 6" key="1">
    <citation type="submission" date="2018-06" db="EMBL/GenBank/DDBJ databases">
        <authorList>
            <consortium name="Pathogen Informatics"/>
            <person name="Doyle S."/>
        </authorList>
    </citation>
    <scope>NUCLEOTIDE SEQUENCE [LARGE SCALE GENOMIC DNA]</scope>
    <source>
        <strain evidence="5 6">NCTC12121</strain>
    </source>
</reference>
<feature type="compositionally biased region" description="Polar residues" evidence="2">
    <location>
        <begin position="250"/>
        <end position="265"/>
    </location>
</feature>
<feature type="region of interest" description="Disordered" evidence="2">
    <location>
        <begin position="235"/>
        <end position="265"/>
    </location>
</feature>
<comment type="similarity">
    <text evidence="1">Belongs to the SfsA family.</text>
</comment>
<dbReference type="InterPro" id="IPR005224">
    <property type="entry name" value="SfsA"/>
</dbReference>
<gene>
    <name evidence="1 5" type="primary">sfsA</name>
    <name evidence="5" type="ORF">NCTC12121_02749</name>
</gene>
<dbReference type="PANTHER" id="PTHR30545">
    <property type="entry name" value="SUGAR FERMENTATION STIMULATION PROTEIN A"/>
    <property type="match status" value="1"/>
</dbReference>
<dbReference type="NCBIfam" id="TIGR00230">
    <property type="entry name" value="sfsA"/>
    <property type="match status" value="1"/>
</dbReference>
<dbReference type="Gene3D" id="3.40.1350.60">
    <property type="match status" value="1"/>
</dbReference>